<reference evidence="3" key="1">
    <citation type="journal article" date="2021" name="Nat. Commun.">
        <title>Genetic determinants of endophytism in the Arabidopsis root mycobiome.</title>
        <authorList>
            <person name="Mesny F."/>
            <person name="Miyauchi S."/>
            <person name="Thiergart T."/>
            <person name="Pickel B."/>
            <person name="Atanasova L."/>
            <person name="Karlsson M."/>
            <person name="Huettel B."/>
            <person name="Barry K.W."/>
            <person name="Haridas S."/>
            <person name="Chen C."/>
            <person name="Bauer D."/>
            <person name="Andreopoulos W."/>
            <person name="Pangilinan J."/>
            <person name="LaButti K."/>
            <person name="Riley R."/>
            <person name="Lipzen A."/>
            <person name="Clum A."/>
            <person name="Drula E."/>
            <person name="Henrissat B."/>
            <person name="Kohler A."/>
            <person name="Grigoriev I.V."/>
            <person name="Martin F.M."/>
            <person name="Hacquard S."/>
        </authorList>
    </citation>
    <scope>NUCLEOTIDE SEQUENCE</scope>
    <source>
        <strain evidence="3">MPI-CAGE-AT-0016</strain>
    </source>
</reference>
<dbReference type="Gene3D" id="3.40.50.1820">
    <property type="entry name" value="alpha/beta hydrolase"/>
    <property type="match status" value="1"/>
</dbReference>
<dbReference type="PANTHER" id="PTHR48081">
    <property type="entry name" value="AB HYDROLASE SUPERFAMILY PROTEIN C4A8.06C"/>
    <property type="match status" value="1"/>
</dbReference>
<evidence type="ECO:0000313" key="3">
    <source>
        <dbReference type="EMBL" id="KAH7349285.1"/>
    </source>
</evidence>
<dbReference type="OrthoDB" id="408631at2759"/>
<dbReference type="InterPro" id="IPR050300">
    <property type="entry name" value="GDXG_lipolytic_enzyme"/>
</dbReference>
<keyword evidence="4" id="KW-1185">Reference proteome</keyword>
<dbReference type="AlphaFoldDB" id="A0A8K0T2S3"/>
<protein>
    <submittedName>
        <fullName evidence="3">Alpha/Beta hydrolase protein</fullName>
    </submittedName>
</protein>
<accession>A0A8K0T2S3</accession>
<dbReference type="Pfam" id="PF07859">
    <property type="entry name" value="Abhydrolase_3"/>
    <property type="match status" value="1"/>
</dbReference>
<dbReference type="GO" id="GO:0016787">
    <property type="term" value="F:hydrolase activity"/>
    <property type="evidence" value="ECO:0007669"/>
    <property type="project" value="UniProtKB-KW"/>
</dbReference>
<evidence type="ECO:0000259" key="2">
    <source>
        <dbReference type="Pfam" id="PF07859"/>
    </source>
</evidence>
<gene>
    <name evidence="3" type="ORF">B0T11DRAFT_129463</name>
</gene>
<dbReference type="SUPFAM" id="SSF53474">
    <property type="entry name" value="alpha/beta-Hydrolases"/>
    <property type="match status" value="1"/>
</dbReference>
<sequence length="361" mass="39212">MLVRDEYEPPSLATRLKYTAAATVVQNLIAPPVALARAASGYLYPSESQPKLNKSYSCRPRLPVSIFFPPGHDAASPSPLPTIFTIHGGGFVAGSPDDVNPINARYAAHGFLVITLRYTLAPAGHFPIPIHDIEAIILAALDDTSLPIDPRRVALMGWSAGGNLAVSVAQLPSLQGRIAALVPVYPVADWRPPAAEKLPTRQWKPALGGHRGKPADGLMMICGLVEWAYLPPEQDLGDPLLSTVFAARETLPSKVFIISAELDMLSHEGLRLAWGLAGREGEPPKQVGALETKPPGELVFDDERYYFEKGGVRWLLVPDTIHGFDMDMGMVMNDKVAVEDGKIKSRKVHDLVAEWLLEVTK</sequence>
<dbReference type="InterPro" id="IPR013094">
    <property type="entry name" value="AB_hydrolase_3"/>
</dbReference>
<dbReference type="InterPro" id="IPR029058">
    <property type="entry name" value="AB_hydrolase_fold"/>
</dbReference>
<dbReference type="Proteomes" id="UP000813385">
    <property type="component" value="Unassembled WGS sequence"/>
</dbReference>
<organism evidence="3 4">
    <name type="scientific">Plectosphaerella cucumerina</name>
    <dbReference type="NCBI Taxonomy" id="40658"/>
    <lineage>
        <taxon>Eukaryota</taxon>
        <taxon>Fungi</taxon>
        <taxon>Dikarya</taxon>
        <taxon>Ascomycota</taxon>
        <taxon>Pezizomycotina</taxon>
        <taxon>Sordariomycetes</taxon>
        <taxon>Hypocreomycetidae</taxon>
        <taxon>Glomerellales</taxon>
        <taxon>Plectosphaerellaceae</taxon>
        <taxon>Plectosphaerella</taxon>
    </lineage>
</organism>
<keyword evidence="1 3" id="KW-0378">Hydrolase</keyword>
<evidence type="ECO:0000256" key="1">
    <source>
        <dbReference type="ARBA" id="ARBA00022801"/>
    </source>
</evidence>
<proteinExistence type="predicted"/>
<dbReference type="EMBL" id="JAGPXD010000006">
    <property type="protein sequence ID" value="KAH7349285.1"/>
    <property type="molecule type" value="Genomic_DNA"/>
</dbReference>
<evidence type="ECO:0000313" key="4">
    <source>
        <dbReference type="Proteomes" id="UP000813385"/>
    </source>
</evidence>
<feature type="domain" description="Alpha/beta hydrolase fold-3" evidence="2">
    <location>
        <begin position="84"/>
        <end position="277"/>
    </location>
</feature>
<name>A0A8K0T2S3_9PEZI</name>
<comment type="caution">
    <text evidence="3">The sequence shown here is derived from an EMBL/GenBank/DDBJ whole genome shotgun (WGS) entry which is preliminary data.</text>
</comment>